<evidence type="ECO:0000313" key="2">
    <source>
        <dbReference type="EMBL" id="KAG5186547.1"/>
    </source>
</evidence>
<comment type="caution">
    <text evidence="2">The sequence shown here is derived from an EMBL/GenBank/DDBJ whole genome shotgun (WGS) entry which is preliminary data.</text>
</comment>
<keyword evidence="3" id="KW-1185">Reference proteome</keyword>
<sequence length="198" mass="21088">MLGSRNKDLERVSMKVMKGSTNHGVPEELSMVGIGSMPPPEAGYDISDSIYMENVMRVEKQKRMEKRKEEAEEMAQYRMASSTTSLPKPRLAVATARPDASAAAPDQLTTIVKVKLKRKSSDGGSSSSSKGQDSKKSGEKHSKKKKHKEASKEVDAAPLAVAAAPPLAVAPPMSTPDVEEGGALGLVAYSSGSENDNE</sequence>
<feature type="compositionally biased region" description="Low complexity" evidence="1">
    <location>
        <begin position="122"/>
        <end position="131"/>
    </location>
</feature>
<evidence type="ECO:0000256" key="1">
    <source>
        <dbReference type="SAM" id="MobiDB-lite"/>
    </source>
</evidence>
<proteinExistence type="predicted"/>
<dbReference type="EMBL" id="JAFCMP010000111">
    <property type="protein sequence ID" value="KAG5186547.1"/>
    <property type="molecule type" value="Genomic_DNA"/>
</dbReference>
<dbReference type="AlphaFoldDB" id="A0A835Z6F9"/>
<feature type="compositionally biased region" description="Basic and acidic residues" evidence="1">
    <location>
        <begin position="1"/>
        <end position="13"/>
    </location>
</feature>
<feature type="region of interest" description="Disordered" evidence="1">
    <location>
        <begin position="1"/>
        <end position="32"/>
    </location>
</feature>
<feature type="compositionally biased region" description="Low complexity" evidence="1">
    <location>
        <begin position="92"/>
        <end position="104"/>
    </location>
</feature>
<evidence type="ECO:0000313" key="3">
    <source>
        <dbReference type="Proteomes" id="UP000664859"/>
    </source>
</evidence>
<organism evidence="2 3">
    <name type="scientific">Tribonema minus</name>
    <dbReference type="NCBI Taxonomy" id="303371"/>
    <lineage>
        <taxon>Eukaryota</taxon>
        <taxon>Sar</taxon>
        <taxon>Stramenopiles</taxon>
        <taxon>Ochrophyta</taxon>
        <taxon>PX clade</taxon>
        <taxon>Xanthophyceae</taxon>
        <taxon>Tribonematales</taxon>
        <taxon>Tribonemataceae</taxon>
        <taxon>Tribonema</taxon>
    </lineage>
</organism>
<dbReference type="Proteomes" id="UP000664859">
    <property type="component" value="Unassembled WGS sequence"/>
</dbReference>
<feature type="compositionally biased region" description="Low complexity" evidence="1">
    <location>
        <begin position="156"/>
        <end position="172"/>
    </location>
</feature>
<feature type="region of interest" description="Disordered" evidence="1">
    <location>
        <begin position="62"/>
        <end position="198"/>
    </location>
</feature>
<protein>
    <submittedName>
        <fullName evidence="2">Uncharacterized protein</fullName>
    </submittedName>
</protein>
<reference evidence="2" key="1">
    <citation type="submission" date="2021-02" db="EMBL/GenBank/DDBJ databases">
        <title>First Annotated Genome of the Yellow-green Alga Tribonema minus.</title>
        <authorList>
            <person name="Mahan K.M."/>
        </authorList>
    </citation>
    <scope>NUCLEOTIDE SEQUENCE</scope>
    <source>
        <strain evidence="2">UTEX B ZZ1240</strain>
    </source>
</reference>
<name>A0A835Z6F9_9STRA</name>
<accession>A0A835Z6F9</accession>
<gene>
    <name evidence="2" type="ORF">JKP88DRAFT_236167</name>
</gene>